<comment type="similarity">
    <text evidence="1">Belongs to the 4-oxalocrotonate tautomerase family.</text>
</comment>
<evidence type="ECO:0000259" key="3">
    <source>
        <dbReference type="Pfam" id="PF01361"/>
    </source>
</evidence>
<gene>
    <name evidence="4" type="ORF">BG61_18520</name>
</gene>
<dbReference type="PANTHER" id="PTHR35530:SF1">
    <property type="entry name" value="2-HYDROXYMUCONATE TAUTOMERASE"/>
    <property type="match status" value="1"/>
</dbReference>
<dbReference type="GO" id="GO:0016853">
    <property type="term" value="F:isomerase activity"/>
    <property type="evidence" value="ECO:0007669"/>
    <property type="project" value="UniProtKB-KW"/>
</dbReference>
<dbReference type="AlphaFoldDB" id="A0A069PN55"/>
<dbReference type="STRING" id="60547.GCA_000751215_05311"/>
<protein>
    <submittedName>
        <fullName evidence="4">4-oxalocrotonate tautomerase</fullName>
    </submittedName>
</protein>
<keyword evidence="5" id="KW-1185">Reference proteome</keyword>
<evidence type="ECO:0000256" key="2">
    <source>
        <dbReference type="ARBA" id="ARBA00023235"/>
    </source>
</evidence>
<comment type="caution">
    <text evidence="4">The sequence shown here is derived from an EMBL/GenBank/DDBJ whole genome shotgun (WGS) entry which is preliminary data.</text>
</comment>
<evidence type="ECO:0000313" key="5">
    <source>
        <dbReference type="Proteomes" id="UP000027466"/>
    </source>
</evidence>
<evidence type="ECO:0000256" key="1">
    <source>
        <dbReference type="ARBA" id="ARBA00006723"/>
    </source>
</evidence>
<evidence type="ECO:0000313" key="4">
    <source>
        <dbReference type="EMBL" id="KDR41324.1"/>
    </source>
</evidence>
<accession>A0A069PN55</accession>
<dbReference type="Proteomes" id="UP000027466">
    <property type="component" value="Unassembled WGS sequence"/>
</dbReference>
<reference evidence="4 5" key="1">
    <citation type="submission" date="2014-03" db="EMBL/GenBank/DDBJ databases">
        <title>Draft Genome Sequences of Four Burkholderia Strains.</title>
        <authorList>
            <person name="Liu X.Y."/>
            <person name="Li C.X."/>
            <person name="Xu J.H."/>
        </authorList>
    </citation>
    <scope>NUCLEOTIDE SEQUENCE [LARGE SCALE GENOMIC DNA]</scope>
    <source>
        <strain evidence="4 5">DSM 50014</strain>
    </source>
</reference>
<sequence>MPIVTIQVTREGTRPGTSAVTAEEKAQLIKGASELLLNVLNKPMEATFVVIQEVEMENWGWGGLPVPEYRRQKAAKQS</sequence>
<dbReference type="Pfam" id="PF01361">
    <property type="entry name" value="Tautomerase"/>
    <property type="match status" value="1"/>
</dbReference>
<proteinExistence type="inferred from homology"/>
<dbReference type="InterPro" id="IPR014347">
    <property type="entry name" value="Tautomerase/MIF_sf"/>
</dbReference>
<dbReference type="InterPro" id="IPR004370">
    <property type="entry name" value="4-OT-like_dom"/>
</dbReference>
<dbReference type="EMBL" id="JFHC01000029">
    <property type="protein sequence ID" value="KDR41324.1"/>
    <property type="molecule type" value="Genomic_DNA"/>
</dbReference>
<feature type="domain" description="4-oxalocrotonate tautomerase-like" evidence="3">
    <location>
        <begin position="2"/>
        <end position="66"/>
    </location>
</feature>
<dbReference type="PANTHER" id="PTHR35530">
    <property type="entry name" value="TAUTOMERASE-RELATED"/>
    <property type="match status" value="1"/>
</dbReference>
<dbReference type="Gene3D" id="3.30.429.10">
    <property type="entry name" value="Macrophage Migration Inhibitory Factor"/>
    <property type="match status" value="1"/>
</dbReference>
<dbReference type="RefSeq" id="WP_035937541.1">
    <property type="nucleotide sequence ID" value="NZ_CADFFX010000012.1"/>
</dbReference>
<name>A0A069PN55_9BURK</name>
<organism evidence="4 5">
    <name type="scientific">Caballeronia glathei</name>
    <dbReference type="NCBI Taxonomy" id="60547"/>
    <lineage>
        <taxon>Bacteria</taxon>
        <taxon>Pseudomonadati</taxon>
        <taxon>Pseudomonadota</taxon>
        <taxon>Betaproteobacteria</taxon>
        <taxon>Burkholderiales</taxon>
        <taxon>Burkholderiaceae</taxon>
        <taxon>Caballeronia</taxon>
    </lineage>
</organism>
<keyword evidence="2" id="KW-0413">Isomerase</keyword>
<dbReference type="SUPFAM" id="SSF55331">
    <property type="entry name" value="Tautomerase/MIF"/>
    <property type="match status" value="1"/>
</dbReference>